<feature type="chain" id="PRO_5003020848" evidence="1">
    <location>
        <begin position="21"/>
        <end position="3705"/>
    </location>
</feature>
<organism evidence="3 4">
    <name type="scientific">Sebaldella termitidis (strain ATCC 33386 / NCTC 11300)</name>
    <dbReference type="NCBI Taxonomy" id="526218"/>
    <lineage>
        <taxon>Bacteria</taxon>
        <taxon>Fusobacteriati</taxon>
        <taxon>Fusobacteriota</taxon>
        <taxon>Fusobacteriia</taxon>
        <taxon>Fusobacteriales</taxon>
        <taxon>Leptotrichiaceae</taxon>
        <taxon>Sebaldella</taxon>
    </lineage>
</organism>
<evidence type="ECO:0000259" key="2">
    <source>
        <dbReference type="PROSITE" id="PS51208"/>
    </source>
</evidence>
<dbReference type="InterPro" id="IPR006626">
    <property type="entry name" value="PbH1"/>
</dbReference>
<protein>
    <submittedName>
        <fullName evidence="3">Outer membrane autotransporter barrel domain protein</fullName>
    </submittedName>
</protein>
<reference evidence="4" key="1">
    <citation type="submission" date="2009-09" db="EMBL/GenBank/DDBJ databases">
        <title>The complete chromosome of Sebaldella termitidis ATCC 33386.</title>
        <authorList>
            <consortium name="US DOE Joint Genome Institute (JGI-PGF)"/>
            <person name="Lucas S."/>
            <person name="Copeland A."/>
            <person name="Lapidus A."/>
            <person name="Glavina del Rio T."/>
            <person name="Dalin E."/>
            <person name="Tice H."/>
            <person name="Bruce D."/>
            <person name="Goodwin L."/>
            <person name="Pitluck S."/>
            <person name="Kyrpides N."/>
            <person name="Mavromatis K."/>
            <person name="Ivanova N."/>
            <person name="Mikhailova N."/>
            <person name="Sims D."/>
            <person name="Meincke L."/>
            <person name="Brettin T."/>
            <person name="Detter J.C."/>
            <person name="Han C."/>
            <person name="Larimer F."/>
            <person name="Land M."/>
            <person name="Hauser L."/>
            <person name="Markowitz V."/>
            <person name="Cheng J.F."/>
            <person name="Hugenholtz P."/>
            <person name="Woyke T."/>
            <person name="Wu D."/>
            <person name="Eisen J.A."/>
        </authorList>
    </citation>
    <scope>NUCLEOTIDE SEQUENCE [LARGE SCALE GENOMIC DNA]</scope>
    <source>
        <strain evidence="4">ATCC 33386 / NCTC 11300</strain>
    </source>
</reference>
<name>D1AKU7_SEBTE</name>
<proteinExistence type="predicted"/>
<accession>D1AKU7</accession>
<feature type="signal peptide" evidence="1">
    <location>
        <begin position="1"/>
        <end position="20"/>
    </location>
</feature>
<dbReference type="eggNOG" id="COG3210">
    <property type="taxonomic scope" value="Bacteria"/>
</dbReference>
<dbReference type="InterPro" id="IPR058034">
    <property type="entry name" value="BigA_beta"/>
</dbReference>
<dbReference type="Proteomes" id="UP000000845">
    <property type="component" value="Chromosome"/>
</dbReference>
<keyword evidence="4" id="KW-1185">Reference proteome</keyword>
<feature type="domain" description="Autotransporter" evidence="2">
    <location>
        <begin position="3420"/>
        <end position="3705"/>
    </location>
</feature>
<dbReference type="InterPro" id="IPR036709">
    <property type="entry name" value="Autotransporte_beta_dom_sf"/>
</dbReference>
<dbReference type="SMART" id="SM00710">
    <property type="entry name" value="PbH1"/>
    <property type="match status" value="10"/>
</dbReference>
<gene>
    <name evidence="3" type="ordered locus">Sterm_0228</name>
</gene>
<dbReference type="EMBL" id="CP001739">
    <property type="protein sequence ID" value="ACZ07113.1"/>
    <property type="molecule type" value="Genomic_DNA"/>
</dbReference>
<dbReference type="Gene3D" id="2.160.20.20">
    <property type="match status" value="1"/>
</dbReference>
<dbReference type="InterPro" id="IPR012332">
    <property type="entry name" value="Autotransporter_pectin_lyase_C"/>
</dbReference>
<dbReference type="eggNOG" id="COG4625">
    <property type="taxonomic scope" value="Bacteria"/>
</dbReference>
<dbReference type="HOGENOM" id="CLU_224450_0_0_0"/>
<reference evidence="3 4" key="2">
    <citation type="journal article" date="2010" name="Stand. Genomic Sci.">
        <title>Complete genome sequence of Sebaldella termitidis type strain (NCTC 11300).</title>
        <authorList>
            <person name="Harmon-Smith M."/>
            <person name="Celia L."/>
            <person name="Chertkov O."/>
            <person name="Lapidus A."/>
            <person name="Copeland A."/>
            <person name="Glavina Del Rio T."/>
            <person name="Nolan M."/>
            <person name="Lucas S."/>
            <person name="Tice H."/>
            <person name="Cheng J.F."/>
            <person name="Han C."/>
            <person name="Detter J.C."/>
            <person name="Bruce D."/>
            <person name="Goodwin L."/>
            <person name="Pitluck S."/>
            <person name="Pati A."/>
            <person name="Liolios K."/>
            <person name="Ivanova N."/>
            <person name="Mavromatis K."/>
            <person name="Mikhailova N."/>
            <person name="Chen A."/>
            <person name="Palaniappan K."/>
            <person name="Land M."/>
            <person name="Hauser L."/>
            <person name="Chang Y.J."/>
            <person name="Jeffries C.D."/>
            <person name="Brettin T."/>
            <person name="Goker M."/>
            <person name="Beck B."/>
            <person name="Bristow J."/>
            <person name="Eisen J.A."/>
            <person name="Markowitz V."/>
            <person name="Hugenholtz P."/>
            <person name="Kyrpides N.C."/>
            <person name="Klenk H.P."/>
            <person name="Chen F."/>
        </authorList>
    </citation>
    <scope>NUCLEOTIDE SEQUENCE [LARGE SCALE GENOMIC DNA]</scope>
    <source>
        <strain evidence="4">ATCC 33386 / NCTC 11300</strain>
    </source>
</reference>
<dbReference type="STRING" id="526218.Sterm_0228"/>
<dbReference type="RefSeq" id="WP_012859712.1">
    <property type="nucleotide sequence ID" value="NC_013517.1"/>
</dbReference>
<dbReference type="InterPro" id="IPR005546">
    <property type="entry name" value="Autotransporte_beta"/>
</dbReference>
<dbReference type="SUPFAM" id="SSF103515">
    <property type="entry name" value="Autotransporter"/>
    <property type="match status" value="1"/>
</dbReference>
<dbReference type="KEGG" id="str:Sterm_0228"/>
<dbReference type="Pfam" id="PF25783">
    <property type="entry name" value="BigA_beta"/>
    <property type="match status" value="1"/>
</dbReference>
<evidence type="ECO:0000313" key="4">
    <source>
        <dbReference type="Proteomes" id="UP000000845"/>
    </source>
</evidence>
<evidence type="ECO:0000313" key="3">
    <source>
        <dbReference type="EMBL" id="ACZ07113.1"/>
    </source>
</evidence>
<evidence type="ECO:0000256" key="1">
    <source>
        <dbReference type="SAM" id="SignalP"/>
    </source>
</evidence>
<keyword evidence="1" id="KW-0732">Signal</keyword>
<sequence length="3705" mass="386147">MWKNKKKLLFLIAVSSLLSAQSTINSISDHNKLYNVMTEDLTYQKNYEIIEKILTAKNKELKDLYKQSDYIVKPEYLEWQVFFTGFYENTHRGGNSTQKDFHVSYLSEYSLEIPEAKREIISSIQKSLKNASVVYKSSIIVNENTPASINLSPLQSIAFPEINIGNFEPVIINLFTPKMPETVNVEVLASPSVISVGTPQLNKFVVLMPNTIQIQTPEVSDIPEVKKPSTPQVPTVSANEFNPVTFNITPPVLASPPVFNIKLGSFCNFMITNCNSKGIDGGPFGGNPISFGSNGTNYNISAGSIGNLGGGALTNGNPAIRYSWGSTASYNSTLLKVYFDYGSVTSNPGGSATLTANLTIDSVNNLTAAQKTTEINNGRSWNAQSFLVGGSRIATLDNVYNASLINNGTMNLVGPLVIGFEVQTDAAYSKNQGKREVINRKTITDAEEAGSAALNTILPVGSNLNLNLPPFAGGGTITVARDSSGFTGYKIGLMLTYEDADSNSSNSYVFTNEPTGLIDFRGEKSIGMQIYAPGSENVPIKVTNQGVINIGGIESYGLKLSSRANSTNMVFSNTGIINVSGNNGTESSRSSGMAVIEDINLTGTKSIRAYTNAVKNSGTINVSGGYGNSGMILKVAAPDNIINSGIININGTSNIGMRVDYGSVNTGNAGSPTAQNNNIINVKDNRNLGIIANGRGSTANTAVGNNGSTGIVNVSGNNSVGLFSTNGGKTINTALGTISVSGTSSLGIVVADSTSAGTNSGIINISGNSSAGVYNVGTFNMDGGSITASSPRSVAIYSKPLSTTSITGGTINVNNGAAALSAENSTISMAGPVVTVNSGGLFFYKNGTGAVSGTGTVNINNGGTAFYITGGNVPDISTLITSGNLTLNMSSGSTLVGWDQPVGVLSLNSLTGTLGTPSIANAVINDLSSSTYKYFVINKADIIVDKNISLSGAGNHYFPRISLVSSSIRIANGYTITGTENSQLGIAQRNYTGSSGTGAVVLTNDGTIYLSGNDSTGIAGDYTSINNNGIITISGNKSTGIFTANGSITANNGTINVNTAGANSSGVGIYGTNQFDSTPVSYGTGRINITNNGIIKYNGENSSSGAGIYVHNDNLLTDSTVTLNTGSNINMSSSSTGVGIFTSNSIININGGVIEAGNTTGIYAINGSRINASGGSIRVDGGGVGVYLSGDSQYNETSSQTAQFVITGDNASLFSPETGSIFNISPANIDNTTNMLTTPYKFIVGSIGDINYTYDSSLNIGNVENATIFGTSGGTILLDTLSSLVSNGVNTIGAGAGEAKDSLISYPGGAYEIINNGIITLTGKHSTAIYTKAGAKALNSGTAGNLISIGKNSAGMYTEGIDSLAQNDGNIIIGEGSAGLYSSASKSALTEAGTVNNGNITAQEITPGIFSNSVTGIYITAGNEGYQKNGIINFKGEGSTGIFNEGNFNMSGGTVSLQSLGGVAVYSKGQRAVTEISGGAIEVQDGSVALYADNSTIKVSGGTFYIGAEGLLMYNYLSGGSAALGQLNISNTPIAVIDNGGMAFYVEGESLSGISGILNNLVSTASTGTMFLNMKNGSSLLRWNKPVNTLILSGIPSVGTVNGIDHTTLTAPGTDYKEYSVNLGDLIIDKNITLKFLGNAYDGVEMSRSKVTLAAGYTITDSQDGQAAIAQTNYKKAVPSAGDINDIIITNNGTISLTKKTATGIAVDYGLINNSSTGIISITGDDSAGILAANGSIVTNNGIINISGKESAGIYARNYFDGTAATSAAVLGYGDNSININNNGKLEILASSALNSEVYGIYLDNSGAVPANKSLLTLGTNSKIIVGNSNPASVNKNIGISLINSALLDNGGNITIGIHGIGIYAKDSILEGSGGVKSLGQDSVGYYFEGIVNSLLQMGSIELNGNDLAVYNIEDYTSAGINTFNTGNIELTSTDGGTFIVGMIGKNRSLAMNNEIIIRKSLNNSLNGTVISGDRASLLLDTSFRITSEENKIIGAASKELYTGGSWSDTLNPNYELVFKGKINLKNESVGLYASEGSRILNDTLGEIKIGEASVGMYAVNQTVSSKALNRGKILLNGSESSGLRADGTSLSVNSGTIKSLQDSSGNYYENVQGMVVTTGASAENSGEITLNGNNSVGIYNNSGNVNMTSGSIIVSGNHNVGIYSKNSPSGTNVSGGIIEASGGTAGSAVALYAENSKIKLDNGTLLKAGNNGILFYTSFSGATPTGSFDLLSGIIQAEIGAGGIGFYQKGDSSDLGLQTFLNTIFTGSGALNIKLTDQSSKLFVIESTGGVSNLSSLVPGTLGMLSGTRVSVDSASAPGYNIFLINKGELNIDQNVNLDNVYDAYNKSEFISSKITLASGITITGTDDNQYAIVQKNSPGGLRSDILLNNNGGTVILSGNQSVGITADFGEIINSGTIEISGSDSIALLGANGTKIKNTGIIDISSSGVGIYGTNLLSTSAPSYGNKKIEIENDGLITLNSTNERAYGIYAGNLDTAIPITDSAIILGGNSIIDMSNSINGVGVFAQRSVLTVNGIINTGDGGIGIYTENTETEINSLNLNLSGNKGVGLYITGDKDLTANGNIDIDITGTDNTVFYFNSAGSINSLGEKLRIVNTAPGASFILGVLQTAQFNFINSYHNTVELGNSSVTGITGQNSTIRFGTNVTVNGSGDGQTAIAVNGQSLASFIAGYTGYEAVNESNINLQNNSTGIYAKNGASVYNSGTLNVGDNSAGISGKDAGSKIENTGNITVGKGSDALYLKNGNTVINYGDLNGIKSDIIGIHIDNISGNVDNYGNIKLLGDQSVGIYTKGDNPLVINHYGTITVGDSTDILNSSTGIYYSSSNPGIINSNNIIAGNKSVGIYNLESTVNQNGILKIGNESIGIYFGGGTAVFNAGSTLETGNQSVGVYSRQAGTIDINTTNDIKIGDNSFGFVFKNGGILNTASTAAKVELGDSSTYIHAEGPSRITNNLDILMKSNASNGFVILNGDLTNNGAITGISGTGNTGIYSENGTVSNKGSITLGDSLVVLNADNSVNTTASNYSIGIYGINSKITNGAGIDINVGKNGVGIYSDSSEANIDNQPVIINNGNIKSASNGAFGIYTINSNAINNGLIELTGNDSTGIALQNSTITNNGTIIMRGDNSVGIHALSGSVVDNKGSIQIYGANSTGILTASGTIVLNSGSIYIDSLVTGTSEEIKADEDAAIYINPILKTSGLVVVNDNFKLEGLNLIITPDPSTLQLGDTTVPHDFIIYTSKDPYLQANSLTITDSITVAPTYTKGTTANTYKIENVILTKDGTIATPTGAVIMKSGSLTWDITTVKNSKGGYDIYAERKDYNLFTKGLWFEEFGRTLEENYLTSSGTDEKGEIYDKIDQITNENAFRNNISALSGEIYANINQREKTIADILTSSLDLLQNSKNNTKENVKINVITGKGTVKENTSGVTDYDYETAGALALREVERTYRHTFGYSLGYVHTGFEFQDGNDSEEWVDTIQLGIHSKYKSGDWIVKNDFTGRLSNHNIDRNIDWDSSERSELNGSFQTYSLTSNNILGREFGINKNSNIMPYAGLEIMYVIRPTFEEEGLERLKIDKNDAWSVKPKAGIKLDSSIPLGTKTAWKLKGVLDIAYEYELADLNKREKARLIAIEDGYHDLAKPQDEYGTFKTRAEIGTEAEERYGIFLTGEYSAGEHDQEDFRIGLSLKAVF</sequence>
<dbReference type="PROSITE" id="PS51208">
    <property type="entry name" value="AUTOTRANSPORTER"/>
    <property type="match status" value="1"/>
</dbReference>